<accession>A0A1C3XPE1</accession>
<reference evidence="2" key="1">
    <citation type="submission" date="2016-08" db="EMBL/GenBank/DDBJ databases">
        <authorList>
            <person name="Varghese N."/>
            <person name="Submissions Spin"/>
        </authorList>
    </citation>
    <scope>NUCLEOTIDE SEQUENCE [LARGE SCALE GENOMIC DNA]</scope>
    <source>
        <strain evidence="2">ERR11</strain>
    </source>
</reference>
<organism evidence="1 2">
    <name type="scientific">Bradyrhizobium shewense</name>
    <dbReference type="NCBI Taxonomy" id="1761772"/>
    <lineage>
        <taxon>Bacteria</taxon>
        <taxon>Pseudomonadati</taxon>
        <taxon>Pseudomonadota</taxon>
        <taxon>Alphaproteobacteria</taxon>
        <taxon>Hyphomicrobiales</taxon>
        <taxon>Nitrobacteraceae</taxon>
        <taxon>Bradyrhizobium</taxon>
    </lineage>
</organism>
<dbReference type="EMBL" id="FMAI01000023">
    <property type="protein sequence ID" value="SCB54128.1"/>
    <property type="molecule type" value="Genomic_DNA"/>
</dbReference>
<name>A0A1C3XPE1_9BRAD</name>
<evidence type="ECO:0000313" key="1">
    <source>
        <dbReference type="EMBL" id="SCB54128.1"/>
    </source>
</evidence>
<evidence type="ECO:0008006" key="3">
    <source>
        <dbReference type="Google" id="ProtNLM"/>
    </source>
</evidence>
<dbReference type="InterPro" id="IPR036590">
    <property type="entry name" value="SRAP-like"/>
</dbReference>
<sequence length="60" mass="6565">MPKFGAVHPKATPVMLTTADEVEIWMNAPADEALKLQQPLLDRTLRIVARGAKEDPAPLT</sequence>
<gene>
    <name evidence="1" type="ORF">GA0061098_102384</name>
</gene>
<dbReference type="Proteomes" id="UP000199184">
    <property type="component" value="Unassembled WGS sequence"/>
</dbReference>
<evidence type="ECO:0000313" key="2">
    <source>
        <dbReference type="Proteomes" id="UP000199184"/>
    </source>
</evidence>
<protein>
    <recommendedName>
        <fullName evidence="3">SOS response associated peptidase (SRAP)</fullName>
    </recommendedName>
</protein>
<proteinExistence type="predicted"/>
<dbReference type="AlphaFoldDB" id="A0A1C3XPE1"/>
<keyword evidence="2" id="KW-1185">Reference proteome</keyword>
<dbReference type="SUPFAM" id="SSF143081">
    <property type="entry name" value="BB1717-like"/>
    <property type="match status" value="1"/>
</dbReference>